<keyword evidence="3" id="KW-1185">Reference proteome</keyword>
<name>A0A0X3ATK4_9FLAO</name>
<feature type="transmembrane region" description="Helical" evidence="1">
    <location>
        <begin position="12"/>
        <end position="33"/>
    </location>
</feature>
<evidence type="ECO:0000313" key="2">
    <source>
        <dbReference type="EMBL" id="CVK17228.1"/>
    </source>
</evidence>
<dbReference type="InterPro" id="IPR048136">
    <property type="entry name" value="STM3941-like"/>
</dbReference>
<dbReference type="AlphaFoldDB" id="A0A0X3ATK4"/>
<accession>A0A0X3ATK4</accession>
<proteinExistence type="predicted"/>
<organism evidence="2 3">
    <name type="scientific">Apibacter mensalis</name>
    <dbReference type="NCBI Taxonomy" id="1586267"/>
    <lineage>
        <taxon>Bacteria</taxon>
        <taxon>Pseudomonadati</taxon>
        <taxon>Bacteroidota</taxon>
        <taxon>Flavobacteriia</taxon>
        <taxon>Flavobacteriales</taxon>
        <taxon>Weeksellaceae</taxon>
        <taxon>Apibacter</taxon>
    </lineage>
</organism>
<dbReference type="Proteomes" id="UP000182761">
    <property type="component" value="Unassembled WGS sequence"/>
</dbReference>
<keyword evidence="1" id="KW-1133">Transmembrane helix</keyword>
<evidence type="ECO:0000256" key="1">
    <source>
        <dbReference type="SAM" id="Phobius"/>
    </source>
</evidence>
<dbReference type="EMBL" id="FCOR01000027">
    <property type="protein sequence ID" value="CVK17228.1"/>
    <property type="molecule type" value="Genomic_DNA"/>
</dbReference>
<dbReference type="STRING" id="1586267.GCA_001418685_02094"/>
<dbReference type="OrthoDB" id="6028159at2"/>
<reference evidence="2 3" key="1">
    <citation type="submission" date="2016-01" db="EMBL/GenBank/DDBJ databases">
        <authorList>
            <person name="McClelland M."/>
            <person name="Jain A."/>
            <person name="Saraogi P."/>
            <person name="Mendelson R."/>
            <person name="Westerman R."/>
            <person name="SanMiguel P."/>
            <person name="Csonka L."/>
        </authorList>
    </citation>
    <scope>NUCLEOTIDE SEQUENCE [LARGE SCALE GENOMIC DNA]</scope>
    <source>
        <strain evidence="2 3">R-53146</strain>
    </source>
</reference>
<keyword evidence="1" id="KW-0472">Membrane</keyword>
<evidence type="ECO:0000313" key="3">
    <source>
        <dbReference type="Proteomes" id="UP000182761"/>
    </source>
</evidence>
<gene>
    <name evidence="2" type="ORF">Ga0061079_1271</name>
</gene>
<feature type="transmembrane region" description="Helical" evidence="1">
    <location>
        <begin position="45"/>
        <end position="66"/>
    </location>
</feature>
<dbReference type="NCBIfam" id="NF041635">
    <property type="entry name" value="STM3941_fam"/>
    <property type="match status" value="1"/>
</dbReference>
<protein>
    <submittedName>
        <fullName evidence="2">Uncharacterized protein</fullName>
    </submittedName>
</protein>
<keyword evidence="1" id="KW-0812">Transmembrane</keyword>
<sequence>MSKIEIFISKKKVIIQFFIALLFIFLGILFIFYPKEFVSPVFKSVFLIRLSGILSILFFGAVILIISKELFLRKKKGLVIDKYGIIDHSSYSSVGEIKWDDVISIKKNQVMSTKFLLVYVKKPNVYLYLSDGIIKNKLRKLNMRYYGTPITISSSSLKCDFNQLENNLKKSFEDYKMRNYI</sequence>
<dbReference type="RefSeq" id="WP_055426383.1">
    <property type="nucleotide sequence ID" value="NZ_FCOR01000027.1"/>
</dbReference>